<keyword evidence="3" id="KW-1185">Reference proteome</keyword>
<proteinExistence type="predicted"/>
<evidence type="ECO:0000313" key="2">
    <source>
        <dbReference type="EMBL" id="KAF0765170.1"/>
    </source>
</evidence>
<reference evidence="2 3" key="1">
    <citation type="submission" date="2019-08" db="EMBL/GenBank/DDBJ databases">
        <title>Whole genome of Aphis craccivora.</title>
        <authorList>
            <person name="Voronova N.V."/>
            <person name="Shulinski R.S."/>
            <person name="Bandarenka Y.V."/>
            <person name="Zhorov D.G."/>
            <person name="Warner D."/>
        </authorList>
    </citation>
    <scope>NUCLEOTIDE SEQUENCE [LARGE SCALE GENOMIC DNA]</scope>
    <source>
        <strain evidence="2">180601</strain>
        <tissue evidence="2">Whole Body</tissue>
    </source>
</reference>
<keyword evidence="1" id="KW-1133">Transmembrane helix</keyword>
<accession>A0A6G0Z3Z5</accession>
<feature type="transmembrane region" description="Helical" evidence="1">
    <location>
        <begin position="33"/>
        <end position="57"/>
    </location>
</feature>
<evidence type="ECO:0000313" key="3">
    <source>
        <dbReference type="Proteomes" id="UP000478052"/>
    </source>
</evidence>
<protein>
    <submittedName>
        <fullName evidence="2">Ig-like and fibronectin type-III domain-containing protein 1</fullName>
    </submittedName>
</protein>
<gene>
    <name evidence="2" type="ORF">FWK35_00014390</name>
</gene>
<organism evidence="2 3">
    <name type="scientific">Aphis craccivora</name>
    <name type="common">Cowpea aphid</name>
    <dbReference type="NCBI Taxonomy" id="307492"/>
    <lineage>
        <taxon>Eukaryota</taxon>
        <taxon>Metazoa</taxon>
        <taxon>Ecdysozoa</taxon>
        <taxon>Arthropoda</taxon>
        <taxon>Hexapoda</taxon>
        <taxon>Insecta</taxon>
        <taxon>Pterygota</taxon>
        <taxon>Neoptera</taxon>
        <taxon>Paraneoptera</taxon>
        <taxon>Hemiptera</taxon>
        <taxon>Sternorrhyncha</taxon>
        <taxon>Aphidomorpha</taxon>
        <taxon>Aphidoidea</taxon>
        <taxon>Aphididae</taxon>
        <taxon>Aphidini</taxon>
        <taxon>Aphis</taxon>
        <taxon>Aphis</taxon>
    </lineage>
</organism>
<evidence type="ECO:0000256" key="1">
    <source>
        <dbReference type="SAM" id="Phobius"/>
    </source>
</evidence>
<dbReference type="OrthoDB" id="5843172at2759"/>
<dbReference type="EMBL" id="VUJU01001468">
    <property type="protein sequence ID" value="KAF0765170.1"/>
    <property type="molecule type" value="Genomic_DNA"/>
</dbReference>
<dbReference type="AlphaFoldDB" id="A0A6G0Z3Z5"/>
<comment type="caution">
    <text evidence="2">The sequence shown here is derived from an EMBL/GenBank/DDBJ whole genome shotgun (WGS) entry which is preliminary data.</text>
</comment>
<sequence length="163" mass="18581">MPIIIIKCKRILFMLDNIKYLSRTLLSESRADIGTIFGVFVAILIVGGIVAGVVYYMHGHGNLLHKSSSGVSFENPSYLREVNMENMFFLMFVEEDNFFYVYLTYNYKVLYYIYINHTDLPYSASANGLNTAEWKQDHLHTATEVPPTLYEELKLGSDGAGNQ</sequence>
<dbReference type="Proteomes" id="UP000478052">
    <property type="component" value="Unassembled WGS sequence"/>
</dbReference>
<keyword evidence="1" id="KW-0472">Membrane</keyword>
<name>A0A6G0Z3Z5_APHCR</name>
<keyword evidence="1" id="KW-0812">Transmembrane</keyword>